<name>A0AAX4HTA1_9BACT</name>
<feature type="domain" description="Protein glutaminase" evidence="1">
    <location>
        <begin position="108"/>
        <end position="186"/>
    </location>
</feature>
<reference evidence="2 3" key="1">
    <citation type="submission" date="2023-11" db="EMBL/GenBank/DDBJ databases">
        <title>Peredibacter starrii A3.12.</title>
        <authorList>
            <person name="Mitchell R.J."/>
        </authorList>
    </citation>
    <scope>NUCLEOTIDE SEQUENCE [LARGE SCALE GENOMIC DNA]</scope>
    <source>
        <strain evidence="2 3">A3.12</strain>
    </source>
</reference>
<dbReference type="Proteomes" id="UP001324634">
    <property type="component" value="Chromosome"/>
</dbReference>
<protein>
    <submittedName>
        <fullName evidence="2">Protein-glutamine glutaminase family protein</fullName>
    </submittedName>
</protein>
<dbReference type="Gene3D" id="3.10.620.30">
    <property type="match status" value="1"/>
</dbReference>
<evidence type="ECO:0000313" key="2">
    <source>
        <dbReference type="EMBL" id="WPU66574.1"/>
    </source>
</evidence>
<evidence type="ECO:0000313" key="3">
    <source>
        <dbReference type="Proteomes" id="UP001324634"/>
    </source>
</evidence>
<organism evidence="2 3">
    <name type="scientific">Peredibacter starrii</name>
    <dbReference type="NCBI Taxonomy" id="28202"/>
    <lineage>
        <taxon>Bacteria</taxon>
        <taxon>Pseudomonadati</taxon>
        <taxon>Bdellovibrionota</taxon>
        <taxon>Bacteriovoracia</taxon>
        <taxon>Bacteriovoracales</taxon>
        <taxon>Bacteriovoracaceae</taxon>
        <taxon>Peredibacter</taxon>
    </lineage>
</organism>
<dbReference type="Pfam" id="PF18626">
    <property type="entry name" value="Gln_deamidase_2"/>
    <property type="match status" value="1"/>
</dbReference>
<dbReference type="KEGG" id="psti:SOO65_07435"/>
<dbReference type="AlphaFoldDB" id="A0AAX4HTA1"/>
<keyword evidence="3" id="KW-1185">Reference proteome</keyword>
<dbReference type="RefSeq" id="WP_321398926.1">
    <property type="nucleotide sequence ID" value="NZ_CP139487.1"/>
</dbReference>
<sequence>MKSFMLIAFFVLGQGVRAETMGDGVHSIVRGTDGEPHLVKMNSGEVKFIEQNEGHKLAVFEKKLMTAKSLSSNVQNKFQVEPGASYEPTVVPDAQIPEIFNRMNPYIKRKSECSDRAHVWAYDEFQKSGIKSQKAFLMLTDTYIKRTRYKWWFHVAPMYTTASGKKIVMDFQFLDRPVTFTEWKNHLVFSKRECVTDFKFNDYDAGADQTQDCYTKHEPMYYYIPQDIGAFENGRQITGWSVSGVNAARSRAFFQGSL</sequence>
<evidence type="ECO:0000259" key="1">
    <source>
        <dbReference type="Pfam" id="PF18626"/>
    </source>
</evidence>
<dbReference type="EMBL" id="CP139487">
    <property type="protein sequence ID" value="WPU66574.1"/>
    <property type="molecule type" value="Genomic_DNA"/>
</dbReference>
<proteinExistence type="predicted"/>
<accession>A0AAX4HTA1</accession>
<dbReference type="InterPro" id="IPR041325">
    <property type="entry name" value="Gln_deamidase_2"/>
</dbReference>
<gene>
    <name evidence="2" type="ORF">SOO65_07435</name>
</gene>